<evidence type="ECO:0000313" key="1">
    <source>
        <dbReference type="EMBL" id="KAJ9087378.1"/>
    </source>
</evidence>
<sequence length="327" mass="37547">MDPVEQATAQVAEVIITAAYNEAPADYIIKGVQFFVDTIAPVTDRVEALANAYFPRQFSIINEYLASHKSPLSDKFPLMKLSQVLFLMVFYLSTVFIGKAVTKLLPRLEVKLFSLLHNFCMVALSGYMCASVVSQALADKYFIFANPADQTMTGYPMAKIIWVFYVSKVPEFIDTFIMVVKKNYRQISFLHVYHHCSIFGIWWFVTLMAPNGDAYFSAALNSFIHVVMYGYYFLSAIGIKQVSFIKRYITVGQMTQFSLNFIQATYNIIDCYYLRPKANANGELYPLVLSLILWFYMISMLGLFYNFFVQDRRRVLAQRKALGKKIN</sequence>
<gene>
    <name evidence="1" type="ORF">DSO57_1033875</name>
</gene>
<evidence type="ECO:0000313" key="2">
    <source>
        <dbReference type="Proteomes" id="UP001165960"/>
    </source>
</evidence>
<keyword evidence="2" id="KW-1185">Reference proteome</keyword>
<name>A0ACC2UKN2_9FUNG</name>
<protein>
    <submittedName>
        <fullName evidence="1">Uncharacterized protein</fullName>
    </submittedName>
</protein>
<dbReference type="EMBL" id="QTSX02000273">
    <property type="protein sequence ID" value="KAJ9087378.1"/>
    <property type="molecule type" value="Genomic_DNA"/>
</dbReference>
<accession>A0ACC2UKN2</accession>
<organism evidence="1 2">
    <name type="scientific">Entomophthora muscae</name>
    <dbReference type="NCBI Taxonomy" id="34485"/>
    <lineage>
        <taxon>Eukaryota</taxon>
        <taxon>Fungi</taxon>
        <taxon>Fungi incertae sedis</taxon>
        <taxon>Zoopagomycota</taxon>
        <taxon>Entomophthoromycotina</taxon>
        <taxon>Entomophthoromycetes</taxon>
        <taxon>Entomophthorales</taxon>
        <taxon>Entomophthoraceae</taxon>
        <taxon>Entomophthora</taxon>
    </lineage>
</organism>
<dbReference type="Proteomes" id="UP001165960">
    <property type="component" value="Unassembled WGS sequence"/>
</dbReference>
<comment type="caution">
    <text evidence="1">The sequence shown here is derived from an EMBL/GenBank/DDBJ whole genome shotgun (WGS) entry which is preliminary data.</text>
</comment>
<proteinExistence type="predicted"/>
<reference evidence="1" key="1">
    <citation type="submission" date="2022-04" db="EMBL/GenBank/DDBJ databases">
        <title>Genome of the entomopathogenic fungus Entomophthora muscae.</title>
        <authorList>
            <person name="Elya C."/>
            <person name="Lovett B.R."/>
            <person name="Lee E."/>
            <person name="Macias A.M."/>
            <person name="Hajek A.E."/>
            <person name="De Bivort B.L."/>
            <person name="Kasson M.T."/>
            <person name="De Fine Licht H.H."/>
            <person name="Stajich J.E."/>
        </authorList>
    </citation>
    <scope>NUCLEOTIDE SEQUENCE</scope>
    <source>
        <strain evidence="1">Berkeley</strain>
    </source>
</reference>